<name>A0A6A4H5D0_9AGAR</name>
<dbReference type="Pfam" id="PF18759">
    <property type="entry name" value="Plavaka"/>
    <property type="match status" value="1"/>
</dbReference>
<dbReference type="Proteomes" id="UP000799118">
    <property type="component" value="Unassembled WGS sequence"/>
</dbReference>
<dbReference type="AlphaFoldDB" id="A0A6A4H5D0"/>
<feature type="region of interest" description="Disordered" evidence="1">
    <location>
        <begin position="591"/>
        <end position="618"/>
    </location>
</feature>
<protein>
    <submittedName>
        <fullName evidence="2">Uncharacterized protein</fullName>
    </submittedName>
</protein>
<proteinExistence type="predicted"/>
<dbReference type="InterPro" id="IPR041078">
    <property type="entry name" value="Plavaka"/>
</dbReference>
<evidence type="ECO:0000313" key="2">
    <source>
        <dbReference type="EMBL" id="KAE9392564.1"/>
    </source>
</evidence>
<reference evidence="2" key="1">
    <citation type="journal article" date="2019" name="Environ. Microbiol.">
        <title>Fungal ecological strategies reflected in gene transcription - a case study of two litter decomposers.</title>
        <authorList>
            <person name="Barbi F."/>
            <person name="Kohler A."/>
            <person name="Barry K."/>
            <person name="Baskaran P."/>
            <person name="Daum C."/>
            <person name="Fauchery L."/>
            <person name="Ihrmark K."/>
            <person name="Kuo A."/>
            <person name="LaButti K."/>
            <person name="Lipzen A."/>
            <person name="Morin E."/>
            <person name="Grigoriev I.V."/>
            <person name="Henrissat B."/>
            <person name="Lindahl B."/>
            <person name="Martin F."/>
        </authorList>
    </citation>
    <scope>NUCLEOTIDE SEQUENCE</scope>
    <source>
        <strain evidence="2">JB14</strain>
    </source>
</reference>
<dbReference type="EMBL" id="ML769592">
    <property type="protein sequence ID" value="KAE9392564.1"/>
    <property type="molecule type" value="Genomic_DNA"/>
</dbReference>
<gene>
    <name evidence="2" type="ORF">BT96DRAFT_959289</name>
</gene>
<evidence type="ECO:0000313" key="3">
    <source>
        <dbReference type="Proteomes" id="UP000799118"/>
    </source>
</evidence>
<sequence>MSGLVVVVGLPCDSEGNFLPLNTPPSPPAQPSSDDFTPFEHRAQFEMADFLFHECQMSAGKIDRLMHILAAYNAGRGDPPFTNHKEVYSVIDNIQHGEVPWQLFLVSYNGPVPETGDIPPWMTEEFKVWYRDPEKILENQLKNPDFNNKIDYTAKRMFDAETGHQVYRDFMSGNFAWNDSDEVAKDENTHGSMLCHVISGSDKTTVSVATGQNDFYPFYTSIGSIHNNVRRAHRNGVALCAFLAIPHTDKEYADDDKFRTFRRQLFHTSIAHIFRTLHAGMTTPQIKLCADGHYRRVIYSLGPYIADYPEQVLLACVVNNWCPKCTAHWKNLDGTPNTVHVLRCPEHTEQLKKVFDHLGLWNEYGVPFTSFFPRANIHHLICPISCTNHLVEWVNEYITLIHGANIERRIAAVPPFPGLRRFKEGRNFKQWTGDDSKALMKVYLPAIRGHVPDQMVRALSHFLEFCYLARRDVLDESALVEMEKALDNFHRDRIVFETELGHSGCTESLFSLPRQHSLNHYIPSIREFGSPNGLCTSITESKHIKAMKEPWRRSSRFNALGQMLLTNQRNDKLAAARVDFATRGMLEAPFSSLDFADQDTEETAPKQRDENGPMDGPRVLGEVKLAKKPVSGYPKTLHALAIHIGQPELPRLVQQYIYGMEHPECEDPSLINPSHYPAAPNRVCVYPSARAIFFAPSDQSGVDGMHWERIRSVQSWRNGQGYTLCFVHWFSPIGNAPCETTGMWVVEPDKDHDNGQRIMGVIHIDSIFRWRI</sequence>
<keyword evidence="3" id="KW-1185">Reference proteome</keyword>
<dbReference type="OrthoDB" id="3199698at2759"/>
<organism evidence="2 3">
    <name type="scientific">Gymnopus androsaceus JB14</name>
    <dbReference type="NCBI Taxonomy" id="1447944"/>
    <lineage>
        <taxon>Eukaryota</taxon>
        <taxon>Fungi</taxon>
        <taxon>Dikarya</taxon>
        <taxon>Basidiomycota</taxon>
        <taxon>Agaricomycotina</taxon>
        <taxon>Agaricomycetes</taxon>
        <taxon>Agaricomycetidae</taxon>
        <taxon>Agaricales</taxon>
        <taxon>Marasmiineae</taxon>
        <taxon>Omphalotaceae</taxon>
        <taxon>Gymnopus</taxon>
    </lineage>
</organism>
<accession>A0A6A4H5D0</accession>
<evidence type="ECO:0000256" key="1">
    <source>
        <dbReference type="SAM" id="MobiDB-lite"/>
    </source>
</evidence>